<dbReference type="PANTHER" id="PTHR33710:SF64">
    <property type="entry name" value="ENDONUCLEASE_EXONUCLEASE_PHOSPHATASE DOMAIN-CONTAINING PROTEIN"/>
    <property type="match status" value="1"/>
</dbReference>
<protein>
    <submittedName>
        <fullName evidence="1">Uncharacterized protein</fullName>
    </submittedName>
</protein>
<dbReference type="Gene3D" id="3.60.10.10">
    <property type="entry name" value="Endonuclease/exonuclease/phosphatase"/>
    <property type="match status" value="1"/>
</dbReference>
<name>A0A438CHB4_VITVI</name>
<evidence type="ECO:0000313" key="1">
    <source>
        <dbReference type="EMBL" id="RVW22586.1"/>
    </source>
</evidence>
<accession>A0A438CHB4</accession>
<evidence type="ECO:0000313" key="2">
    <source>
        <dbReference type="Proteomes" id="UP000288805"/>
    </source>
</evidence>
<reference evidence="1 2" key="1">
    <citation type="journal article" date="2018" name="PLoS Genet.">
        <title>Population sequencing reveals clonal diversity and ancestral inbreeding in the grapevine cultivar Chardonnay.</title>
        <authorList>
            <person name="Roach M.J."/>
            <person name="Johnson D.L."/>
            <person name="Bohlmann J."/>
            <person name="van Vuuren H.J."/>
            <person name="Jones S.J."/>
            <person name="Pretorius I.S."/>
            <person name="Schmidt S.A."/>
            <person name="Borneman A.R."/>
        </authorList>
    </citation>
    <scope>NUCLEOTIDE SEQUENCE [LARGE SCALE GENOMIC DNA]</scope>
    <source>
        <strain evidence="2">cv. Chardonnay</strain>
        <tissue evidence="1">Leaf</tissue>
    </source>
</reference>
<dbReference type="InterPro" id="IPR036691">
    <property type="entry name" value="Endo/exonu/phosph_ase_sf"/>
</dbReference>
<dbReference type="PANTHER" id="PTHR33710">
    <property type="entry name" value="BNAC02G09200D PROTEIN"/>
    <property type="match status" value="1"/>
</dbReference>
<gene>
    <name evidence="1" type="ORF">CK203_098997</name>
</gene>
<proteinExistence type="predicted"/>
<organism evidence="1 2">
    <name type="scientific">Vitis vinifera</name>
    <name type="common">Grape</name>
    <dbReference type="NCBI Taxonomy" id="29760"/>
    <lineage>
        <taxon>Eukaryota</taxon>
        <taxon>Viridiplantae</taxon>
        <taxon>Streptophyta</taxon>
        <taxon>Embryophyta</taxon>
        <taxon>Tracheophyta</taxon>
        <taxon>Spermatophyta</taxon>
        <taxon>Magnoliopsida</taxon>
        <taxon>eudicotyledons</taxon>
        <taxon>Gunneridae</taxon>
        <taxon>Pentapetalae</taxon>
        <taxon>rosids</taxon>
        <taxon>Vitales</taxon>
        <taxon>Vitaceae</taxon>
        <taxon>Viteae</taxon>
        <taxon>Vitis</taxon>
    </lineage>
</organism>
<sequence length="232" mass="25104">MCEEASRGAFDGLASVNDGEEQIPLSIILADGSTREMASEGDKTMAGEGVGGEFEELLQDLEGKGCRWDDSYLARFNKFLGFSTEGFEDNQGLDQVAKRDLVCLQETKIQDMTQGIIHGLGVGRFLGWGAVCARGAAGGVGGPFTWSGGLNGQSRSRLDRFRISKDWENHFSGVTQCTLPRPVSDHFPILLDGGGVRRARLEEMFSMEEVYLAISELNGDKAPGPNGFPLAF</sequence>
<comment type="caution">
    <text evidence="1">The sequence shown here is derived from an EMBL/GenBank/DDBJ whole genome shotgun (WGS) entry which is preliminary data.</text>
</comment>
<dbReference type="AlphaFoldDB" id="A0A438CHB4"/>
<dbReference type="EMBL" id="QGNW01002227">
    <property type="protein sequence ID" value="RVW22586.1"/>
    <property type="molecule type" value="Genomic_DNA"/>
</dbReference>
<dbReference type="Proteomes" id="UP000288805">
    <property type="component" value="Unassembled WGS sequence"/>
</dbReference>
<dbReference type="SUPFAM" id="SSF56219">
    <property type="entry name" value="DNase I-like"/>
    <property type="match status" value="1"/>
</dbReference>